<accession>A0AAD8USM3</accession>
<evidence type="ECO:0000313" key="4">
    <source>
        <dbReference type="Proteomes" id="UP001230268"/>
    </source>
</evidence>
<comment type="caution">
    <text evidence="3">The sequence shown here is derived from an EMBL/GenBank/DDBJ whole genome shotgun (WGS) entry which is preliminary data.</text>
</comment>
<keyword evidence="2" id="KW-0812">Transmembrane</keyword>
<feature type="transmembrane region" description="Helical" evidence="2">
    <location>
        <begin position="233"/>
        <end position="260"/>
    </location>
</feature>
<dbReference type="Proteomes" id="UP001230268">
    <property type="component" value="Unassembled WGS sequence"/>
</dbReference>
<feature type="region of interest" description="Disordered" evidence="1">
    <location>
        <begin position="78"/>
        <end position="112"/>
    </location>
</feature>
<reference evidence="3" key="1">
    <citation type="submission" date="2023-08" db="EMBL/GenBank/DDBJ databases">
        <title>Draft sequence of the Babesia gibsoni genome.</title>
        <authorList>
            <person name="Yamagishi J.Y."/>
            <person name="Xuan X.X."/>
        </authorList>
    </citation>
    <scope>NUCLEOTIDE SEQUENCE</scope>
    <source>
        <strain evidence="3">Azabu</strain>
    </source>
</reference>
<feature type="transmembrane region" description="Helical" evidence="2">
    <location>
        <begin position="289"/>
        <end position="309"/>
    </location>
</feature>
<keyword evidence="4" id="KW-1185">Reference proteome</keyword>
<evidence type="ECO:0000313" key="3">
    <source>
        <dbReference type="EMBL" id="KAK1445030.1"/>
    </source>
</evidence>
<feature type="transmembrane region" description="Helical" evidence="2">
    <location>
        <begin position="321"/>
        <end position="342"/>
    </location>
</feature>
<name>A0AAD8USM3_BABGI</name>
<feature type="transmembrane region" description="Helical" evidence="2">
    <location>
        <begin position="205"/>
        <end position="227"/>
    </location>
</feature>
<evidence type="ECO:0000256" key="1">
    <source>
        <dbReference type="SAM" id="MobiDB-lite"/>
    </source>
</evidence>
<evidence type="ECO:0000256" key="2">
    <source>
        <dbReference type="SAM" id="Phobius"/>
    </source>
</evidence>
<dbReference type="EMBL" id="JAVEPI010000001">
    <property type="protein sequence ID" value="KAK1445030.1"/>
    <property type="molecule type" value="Genomic_DNA"/>
</dbReference>
<feature type="compositionally biased region" description="Basic and acidic residues" evidence="1">
    <location>
        <begin position="7"/>
        <end position="56"/>
    </location>
</feature>
<gene>
    <name evidence="3" type="ORF">BgAZ_109360</name>
</gene>
<feature type="region of interest" description="Disordered" evidence="1">
    <location>
        <begin position="1"/>
        <end position="63"/>
    </location>
</feature>
<protein>
    <submittedName>
        <fullName evidence="3">Uncharacterized protein</fullName>
    </submittedName>
</protein>
<dbReference type="AlphaFoldDB" id="A0AAD8USM3"/>
<keyword evidence="2" id="KW-1133">Transmembrane helix</keyword>
<proteinExistence type="predicted"/>
<keyword evidence="2" id="KW-0472">Membrane</keyword>
<sequence>MTLPVIDSERQYSDHLESTGSSVEHHHEQHQEDDIQQLRKEDDDSLTKKANAEEIKPQSTVSQVEEVAVIISPVATLEGNEPNKSEGNLEPVKSTSISFSGLQEPEREGRGVYAYPPPKTEVAFDTINPIHTQVQATPTNPVSHKDSYHNYNTNSYAPIASLPMKKAPGERDLEENRRRIVDNGPVDGTVVIEKVFSPVNEVGKWCLLAQIVLSVLFLVMCLLIVLLDFGQDIRVFVILYPFLVYFAIRVLVVAAGDFILEKYFLVHYPQIAAVAHATRQTQKARMISGAVNNLCLILAVVSAILPYGKPFGSMDPPSVKILYFSLIALIHCTIFLATALHYGMIRGTKKRTNVLN</sequence>
<organism evidence="3 4">
    <name type="scientific">Babesia gibsoni</name>
    <dbReference type="NCBI Taxonomy" id="33632"/>
    <lineage>
        <taxon>Eukaryota</taxon>
        <taxon>Sar</taxon>
        <taxon>Alveolata</taxon>
        <taxon>Apicomplexa</taxon>
        <taxon>Aconoidasida</taxon>
        <taxon>Piroplasmida</taxon>
        <taxon>Babesiidae</taxon>
        <taxon>Babesia</taxon>
    </lineage>
</organism>